<keyword evidence="4" id="KW-0532">Neurotransmitter transport</keyword>
<dbReference type="GO" id="GO:0006886">
    <property type="term" value="P:intracellular protein transport"/>
    <property type="evidence" value="ECO:0007669"/>
    <property type="project" value="InterPro"/>
</dbReference>
<comment type="subcellular location">
    <subcellularLocation>
        <location evidence="1">Membrane</location>
        <topology evidence="1">Single-pass type IV membrane protein</topology>
    </subcellularLocation>
</comment>
<dbReference type="Pfam" id="PF05739">
    <property type="entry name" value="SNARE"/>
    <property type="match status" value="1"/>
</dbReference>
<evidence type="ECO:0000313" key="8">
    <source>
        <dbReference type="WBParaSite" id="PSAMB.scaffold4108size15668.g23488.t1"/>
    </source>
</evidence>
<evidence type="ECO:0000256" key="2">
    <source>
        <dbReference type="ARBA" id="ARBA00009063"/>
    </source>
</evidence>
<accession>A0A914WHC1</accession>
<dbReference type="SUPFAM" id="SSF47661">
    <property type="entry name" value="t-snare proteins"/>
    <property type="match status" value="1"/>
</dbReference>
<protein>
    <submittedName>
        <fullName evidence="8">t-SNARE coiled-coil homology domain-containing protein</fullName>
    </submittedName>
</protein>
<dbReference type="InterPro" id="IPR045242">
    <property type="entry name" value="Syntaxin"/>
</dbReference>
<evidence type="ECO:0000259" key="6">
    <source>
        <dbReference type="PROSITE" id="PS50192"/>
    </source>
</evidence>
<keyword evidence="5" id="KW-0472">Membrane</keyword>
<evidence type="ECO:0000256" key="4">
    <source>
        <dbReference type="ARBA" id="ARBA00022775"/>
    </source>
</evidence>
<keyword evidence="7" id="KW-1185">Reference proteome</keyword>
<dbReference type="InterPro" id="IPR010989">
    <property type="entry name" value="SNARE"/>
</dbReference>
<reference evidence="8" key="1">
    <citation type="submission" date="2022-11" db="UniProtKB">
        <authorList>
            <consortium name="WormBaseParasite"/>
        </authorList>
    </citation>
    <scope>IDENTIFICATION</scope>
</reference>
<proteinExistence type="inferred from homology"/>
<dbReference type="GO" id="GO:0006836">
    <property type="term" value="P:neurotransmitter transport"/>
    <property type="evidence" value="ECO:0007669"/>
    <property type="project" value="UniProtKB-KW"/>
</dbReference>
<keyword evidence="3" id="KW-0813">Transport</keyword>
<dbReference type="GO" id="GO:0006887">
    <property type="term" value="P:exocytosis"/>
    <property type="evidence" value="ECO:0007669"/>
    <property type="project" value="TreeGrafter"/>
</dbReference>
<dbReference type="PROSITE" id="PS00914">
    <property type="entry name" value="SYNTAXIN"/>
    <property type="match status" value="1"/>
</dbReference>
<dbReference type="InterPro" id="IPR006012">
    <property type="entry name" value="Syntaxin/epimorphin_CS"/>
</dbReference>
<dbReference type="GO" id="GO:0005484">
    <property type="term" value="F:SNAP receptor activity"/>
    <property type="evidence" value="ECO:0007669"/>
    <property type="project" value="InterPro"/>
</dbReference>
<dbReference type="AlphaFoldDB" id="A0A914WHC1"/>
<dbReference type="Gene3D" id="1.20.5.110">
    <property type="match status" value="1"/>
</dbReference>
<dbReference type="GO" id="GO:0005886">
    <property type="term" value="C:plasma membrane"/>
    <property type="evidence" value="ECO:0007669"/>
    <property type="project" value="TreeGrafter"/>
</dbReference>
<feature type="domain" description="T-SNARE coiled-coil homology" evidence="6">
    <location>
        <begin position="35"/>
        <end position="97"/>
    </location>
</feature>
<dbReference type="GO" id="GO:0000149">
    <property type="term" value="F:SNARE binding"/>
    <property type="evidence" value="ECO:0007669"/>
    <property type="project" value="TreeGrafter"/>
</dbReference>
<dbReference type="PANTHER" id="PTHR19957:SF307">
    <property type="entry name" value="PROTEIN SSO1-RELATED"/>
    <property type="match status" value="1"/>
</dbReference>
<dbReference type="InterPro" id="IPR000727">
    <property type="entry name" value="T_SNARE_dom"/>
</dbReference>
<dbReference type="GO" id="GO:0006906">
    <property type="term" value="P:vesicle fusion"/>
    <property type="evidence" value="ECO:0007669"/>
    <property type="project" value="TreeGrafter"/>
</dbReference>
<dbReference type="PANTHER" id="PTHR19957">
    <property type="entry name" value="SYNTAXIN"/>
    <property type="match status" value="1"/>
</dbReference>
<dbReference type="Proteomes" id="UP000887566">
    <property type="component" value="Unplaced"/>
</dbReference>
<dbReference type="PROSITE" id="PS50192">
    <property type="entry name" value="T_SNARE"/>
    <property type="match status" value="1"/>
</dbReference>
<evidence type="ECO:0000256" key="3">
    <source>
        <dbReference type="ARBA" id="ARBA00022448"/>
    </source>
</evidence>
<organism evidence="7 8">
    <name type="scientific">Plectus sambesii</name>
    <dbReference type="NCBI Taxonomy" id="2011161"/>
    <lineage>
        <taxon>Eukaryota</taxon>
        <taxon>Metazoa</taxon>
        <taxon>Ecdysozoa</taxon>
        <taxon>Nematoda</taxon>
        <taxon>Chromadorea</taxon>
        <taxon>Plectida</taxon>
        <taxon>Plectina</taxon>
        <taxon>Plectoidea</taxon>
        <taxon>Plectidae</taxon>
        <taxon>Plectus</taxon>
    </lineage>
</organism>
<comment type="similarity">
    <text evidence="2">Belongs to the syntaxin family.</text>
</comment>
<feature type="transmembrane region" description="Helical" evidence="5">
    <location>
        <begin position="109"/>
        <end position="131"/>
    </location>
</feature>
<dbReference type="SMART" id="SM00397">
    <property type="entry name" value="t_SNARE"/>
    <property type="match status" value="1"/>
</dbReference>
<dbReference type="GO" id="GO:0012505">
    <property type="term" value="C:endomembrane system"/>
    <property type="evidence" value="ECO:0007669"/>
    <property type="project" value="TreeGrafter"/>
</dbReference>
<dbReference type="GO" id="GO:0048278">
    <property type="term" value="P:vesicle docking"/>
    <property type="evidence" value="ECO:0007669"/>
    <property type="project" value="TreeGrafter"/>
</dbReference>
<dbReference type="WBParaSite" id="PSAMB.scaffold4108size15668.g23488.t1">
    <property type="protein sequence ID" value="PSAMB.scaffold4108size15668.g23488.t1"/>
    <property type="gene ID" value="PSAMB.scaffold4108size15668.g23488"/>
</dbReference>
<evidence type="ECO:0000256" key="1">
    <source>
        <dbReference type="ARBA" id="ARBA00004211"/>
    </source>
</evidence>
<evidence type="ECO:0000313" key="7">
    <source>
        <dbReference type="Proteomes" id="UP000887566"/>
    </source>
</evidence>
<name>A0A914WHC1_9BILA</name>
<keyword evidence="5" id="KW-1133">Transmembrane helix</keyword>
<dbReference type="GO" id="GO:0031201">
    <property type="term" value="C:SNARE complex"/>
    <property type="evidence" value="ECO:0007669"/>
    <property type="project" value="TreeGrafter"/>
</dbReference>
<keyword evidence="5" id="KW-0812">Transmembrane</keyword>
<sequence length="134" mass="14982">MNETEVDEMLEHGGVQELNFQRLAMSDTNQARQVLADLNARHNDIIKLESSIRELHDMMLDMALLVESQGEVVIRIEQTVGQATEHVVQAKTDVQRADVYKKKSRQKKIILGIIAVAVVAIVIGVVVIVIVTRN</sequence>
<evidence type="ECO:0000256" key="5">
    <source>
        <dbReference type="SAM" id="Phobius"/>
    </source>
</evidence>